<keyword evidence="3" id="KW-1185">Reference proteome</keyword>
<comment type="caution">
    <text evidence="2">The sequence shown here is derived from an EMBL/GenBank/DDBJ whole genome shotgun (WGS) entry which is preliminary data.</text>
</comment>
<dbReference type="InterPro" id="IPR029016">
    <property type="entry name" value="GAF-like_dom_sf"/>
</dbReference>
<protein>
    <submittedName>
        <fullName evidence="2">ANTAR domain-containing protein</fullName>
    </submittedName>
</protein>
<accession>A0ABN3U900</accession>
<sequence>MATKGGDRAARAWALITGCAAGRPVAAEHVCWAAGKAVGADGAALSLSTGTGAQALVFATDEIAAGVEELQFSLGEGPGVDAWTYGGASLAEDLESADTAARWPFFAPAAVAAGACAVFAFPLQAGAIRLGTLDLYRAKAGLLSTEQLADALTFADAALEVMLHSAHRGPGSSEVQPFGELGEMRAEVYQAIGMVAVQLDAGLDVAFVRLRARAFTDGVEVADIARRVLSRDLRFGPEDPAGFHADT</sequence>
<dbReference type="SUPFAM" id="SSF55781">
    <property type="entry name" value="GAF domain-like"/>
    <property type="match status" value="1"/>
</dbReference>
<feature type="domain" description="ANTAR" evidence="1">
    <location>
        <begin position="155"/>
        <end position="229"/>
    </location>
</feature>
<dbReference type="InterPro" id="IPR005561">
    <property type="entry name" value="ANTAR"/>
</dbReference>
<name>A0ABN3U900_9ACTN</name>
<gene>
    <name evidence="2" type="ORF">GCM10010439_23110</name>
</gene>
<dbReference type="EMBL" id="BAAATZ010000007">
    <property type="protein sequence ID" value="GAA2724745.1"/>
    <property type="molecule type" value="Genomic_DNA"/>
</dbReference>
<dbReference type="Gene3D" id="3.30.450.40">
    <property type="match status" value="1"/>
</dbReference>
<organism evidence="2 3">
    <name type="scientific">Actinocorallia aurantiaca</name>
    <dbReference type="NCBI Taxonomy" id="46204"/>
    <lineage>
        <taxon>Bacteria</taxon>
        <taxon>Bacillati</taxon>
        <taxon>Actinomycetota</taxon>
        <taxon>Actinomycetes</taxon>
        <taxon>Streptosporangiales</taxon>
        <taxon>Thermomonosporaceae</taxon>
        <taxon>Actinocorallia</taxon>
    </lineage>
</organism>
<evidence type="ECO:0000313" key="2">
    <source>
        <dbReference type="EMBL" id="GAA2724745.1"/>
    </source>
</evidence>
<dbReference type="RefSeq" id="WP_344450301.1">
    <property type="nucleotide sequence ID" value="NZ_BAAATZ010000007.1"/>
</dbReference>
<evidence type="ECO:0000313" key="3">
    <source>
        <dbReference type="Proteomes" id="UP001501842"/>
    </source>
</evidence>
<evidence type="ECO:0000259" key="1">
    <source>
        <dbReference type="SMART" id="SM01012"/>
    </source>
</evidence>
<dbReference type="Proteomes" id="UP001501842">
    <property type="component" value="Unassembled WGS sequence"/>
</dbReference>
<dbReference type="SMART" id="SM01012">
    <property type="entry name" value="ANTAR"/>
    <property type="match status" value="1"/>
</dbReference>
<proteinExistence type="predicted"/>
<reference evidence="2 3" key="1">
    <citation type="journal article" date="2019" name="Int. J. Syst. Evol. Microbiol.">
        <title>The Global Catalogue of Microorganisms (GCM) 10K type strain sequencing project: providing services to taxonomists for standard genome sequencing and annotation.</title>
        <authorList>
            <consortium name="The Broad Institute Genomics Platform"/>
            <consortium name="The Broad Institute Genome Sequencing Center for Infectious Disease"/>
            <person name="Wu L."/>
            <person name="Ma J."/>
        </authorList>
    </citation>
    <scope>NUCLEOTIDE SEQUENCE [LARGE SCALE GENOMIC DNA]</scope>
    <source>
        <strain evidence="2 3">JCM 8201</strain>
    </source>
</reference>